<sequence>MSKKQKKEVIILSGKAAFINSANKLNKSMPEISRGCGAMGDKKYNRNKNKKAIRREIENSRDGFFNYSTSAYLLTSFHKDNFFSRYFKTTLFI</sequence>
<dbReference type="EMBL" id="WBZB01000013">
    <property type="protein sequence ID" value="KAB3531543.1"/>
    <property type="molecule type" value="Genomic_DNA"/>
</dbReference>
<protein>
    <submittedName>
        <fullName evidence="1">Uncharacterized protein</fullName>
    </submittedName>
</protein>
<dbReference type="OrthoDB" id="1957082at2"/>
<organism evidence="1 2">
    <name type="scientific">Alkaliphilus serpentinus</name>
    <dbReference type="NCBI Taxonomy" id="1482731"/>
    <lineage>
        <taxon>Bacteria</taxon>
        <taxon>Bacillati</taxon>
        <taxon>Bacillota</taxon>
        <taxon>Clostridia</taxon>
        <taxon>Peptostreptococcales</taxon>
        <taxon>Natronincolaceae</taxon>
        <taxon>Alkaliphilus</taxon>
    </lineage>
</organism>
<keyword evidence="2" id="KW-1185">Reference proteome</keyword>
<proteinExistence type="predicted"/>
<name>A0A833HQ75_9FIRM</name>
<reference evidence="1 2" key="1">
    <citation type="submission" date="2019-10" db="EMBL/GenBank/DDBJ databases">
        <title>Alkaliphilus serpentinus sp. nov. and Alkaliphilus pronyensis sp. nov., two novel anaerobic alkaliphilic species isolated from the serpentinized-hosted hydrothermal field of the Prony Bay (New Caledonia).</title>
        <authorList>
            <person name="Postec A."/>
        </authorList>
    </citation>
    <scope>NUCLEOTIDE SEQUENCE [LARGE SCALE GENOMIC DNA]</scope>
    <source>
        <strain evidence="1 2">LacT</strain>
    </source>
</reference>
<accession>A0A833HQ75</accession>
<dbReference type="AlphaFoldDB" id="A0A833HQ75"/>
<comment type="caution">
    <text evidence="1">The sequence shown here is derived from an EMBL/GenBank/DDBJ whole genome shotgun (WGS) entry which is preliminary data.</text>
</comment>
<gene>
    <name evidence="1" type="ORF">F8153_05040</name>
</gene>
<evidence type="ECO:0000313" key="2">
    <source>
        <dbReference type="Proteomes" id="UP000465601"/>
    </source>
</evidence>
<dbReference type="RefSeq" id="WP_151865271.1">
    <property type="nucleotide sequence ID" value="NZ_WBZB01000013.1"/>
</dbReference>
<evidence type="ECO:0000313" key="1">
    <source>
        <dbReference type="EMBL" id="KAB3531543.1"/>
    </source>
</evidence>
<dbReference type="Proteomes" id="UP000465601">
    <property type="component" value="Unassembled WGS sequence"/>
</dbReference>